<name>A0AA37LP91_9PEZI</name>
<dbReference type="EMBL" id="BPPX01000004">
    <property type="protein sequence ID" value="GJC79541.1"/>
    <property type="molecule type" value="Genomic_DNA"/>
</dbReference>
<sequence>MFLEIRGIGRTVRRAGFNNLDGMSESKLFGAATEIENAVLLGVTQAVIHNPNVTCIKAIACAQ</sequence>
<comment type="caution">
    <text evidence="1">The sequence shown here is derived from an EMBL/GenBank/DDBJ whole genome shotgun (WGS) entry which is preliminary data.</text>
</comment>
<accession>A0AA37LP91</accession>
<organism evidence="1 2">
    <name type="scientific">Colletotrichum liriopes</name>
    <dbReference type="NCBI Taxonomy" id="708192"/>
    <lineage>
        <taxon>Eukaryota</taxon>
        <taxon>Fungi</taxon>
        <taxon>Dikarya</taxon>
        <taxon>Ascomycota</taxon>
        <taxon>Pezizomycotina</taxon>
        <taxon>Sordariomycetes</taxon>
        <taxon>Hypocreomycetidae</taxon>
        <taxon>Glomerellales</taxon>
        <taxon>Glomerellaceae</taxon>
        <taxon>Colletotrichum</taxon>
        <taxon>Colletotrichum spaethianum species complex</taxon>
    </lineage>
</organism>
<keyword evidence="2" id="KW-1185">Reference proteome</keyword>
<protein>
    <submittedName>
        <fullName evidence="1">Uncharacterized protein</fullName>
    </submittedName>
</protein>
<gene>
    <name evidence="1" type="ORF">ColLi_02379</name>
</gene>
<evidence type="ECO:0000313" key="1">
    <source>
        <dbReference type="EMBL" id="GJC79541.1"/>
    </source>
</evidence>
<evidence type="ECO:0000313" key="2">
    <source>
        <dbReference type="Proteomes" id="UP001055172"/>
    </source>
</evidence>
<reference evidence="1 2" key="1">
    <citation type="submission" date="2021-07" db="EMBL/GenBank/DDBJ databases">
        <title>Genome data of Colletotrichum spaethianum.</title>
        <authorList>
            <person name="Utami Y.D."/>
            <person name="Hiruma K."/>
        </authorList>
    </citation>
    <scope>NUCLEOTIDE SEQUENCE [LARGE SCALE GENOMIC DNA]</scope>
    <source>
        <strain evidence="1 2">MAFF 242679</strain>
    </source>
</reference>
<proteinExistence type="predicted"/>
<dbReference type="AlphaFoldDB" id="A0AA37LP91"/>
<dbReference type="Proteomes" id="UP001055172">
    <property type="component" value="Unassembled WGS sequence"/>
</dbReference>